<dbReference type="EMBL" id="JBBBZM010000143">
    <property type="protein sequence ID" value="KAL0632923.1"/>
    <property type="molecule type" value="Genomic_DNA"/>
</dbReference>
<dbReference type="Proteomes" id="UP001447188">
    <property type="component" value="Unassembled WGS sequence"/>
</dbReference>
<dbReference type="InterPro" id="IPR039135">
    <property type="entry name" value="NAT9-like"/>
</dbReference>
<evidence type="ECO:0000313" key="6">
    <source>
        <dbReference type="Proteomes" id="UP001447188"/>
    </source>
</evidence>
<dbReference type="InterPro" id="IPR016181">
    <property type="entry name" value="Acyl_CoA_acyltransferase"/>
</dbReference>
<keyword evidence="6" id="KW-1185">Reference proteome</keyword>
<dbReference type="PANTHER" id="PTHR13256:SF16">
    <property type="entry name" value="ALPHA_BETA-TUBULIN-N-ACETYLTRANSFERASE 9"/>
    <property type="match status" value="1"/>
</dbReference>
<proteinExistence type="inferred from homology"/>
<keyword evidence="3" id="KW-0012">Acyltransferase</keyword>
<keyword evidence="2" id="KW-0808">Transferase</keyword>
<dbReference type="PANTHER" id="PTHR13256">
    <property type="entry name" value="N-ACETYLTRANSFERASE 9"/>
    <property type="match status" value="1"/>
</dbReference>
<evidence type="ECO:0000256" key="1">
    <source>
        <dbReference type="ARBA" id="ARBA00009342"/>
    </source>
</evidence>
<comment type="caution">
    <text evidence="5">The sequence shown here is derived from an EMBL/GenBank/DDBJ whole genome shotgun (WGS) entry which is preliminary data.</text>
</comment>
<gene>
    <name evidence="5" type="ORF">Q9L58_008152</name>
</gene>
<dbReference type="SUPFAM" id="SSF55729">
    <property type="entry name" value="Acyl-CoA N-acyltransferases (Nat)"/>
    <property type="match status" value="1"/>
</dbReference>
<name>A0ABR3GAE0_9PEZI</name>
<protein>
    <recommendedName>
        <fullName evidence="4">N-acetyltransferase domain-containing protein</fullName>
    </recommendedName>
</protein>
<evidence type="ECO:0000256" key="3">
    <source>
        <dbReference type="ARBA" id="ARBA00023315"/>
    </source>
</evidence>
<reference evidence="5 6" key="1">
    <citation type="submission" date="2024-02" db="EMBL/GenBank/DDBJ databases">
        <title>Discinaceae phylogenomics.</title>
        <authorList>
            <person name="Dirks A.C."/>
            <person name="James T.Y."/>
        </authorList>
    </citation>
    <scope>NUCLEOTIDE SEQUENCE [LARGE SCALE GENOMIC DNA]</scope>
    <source>
        <strain evidence="5 6">ACD0624</strain>
    </source>
</reference>
<dbReference type="Pfam" id="PF13302">
    <property type="entry name" value="Acetyltransf_3"/>
    <property type="match status" value="1"/>
</dbReference>
<organism evidence="5 6">
    <name type="scientific">Discina gigas</name>
    <dbReference type="NCBI Taxonomy" id="1032678"/>
    <lineage>
        <taxon>Eukaryota</taxon>
        <taxon>Fungi</taxon>
        <taxon>Dikarya</taxon>
        <taxon>Ascomycota</taxon>
        <taxon>Pezizomycotina</taxon>
        <taxon>Pezizomycetes</taxon>
        <taxon>Pezizales</taxon>
        <taxon>Discinaceae</taxon>
        <taxon>Discina</taxon>
    </lineage>
</organism>
<comment type="similarity">
    <text evidence="1">Belongs to the acetyltransferase family. GNAT subfamily.</text>
</comment>
<evidence type="ECO:0000259" key="4">
    <source>
        <dbReference type="Pfam" id="PF13302"/>
    </source>
</evidence>
<evidence type="ECO:0000313" key="5">
    <source>
        <dbReference type="EMBL" id="KAL0632923.1"/>
    </source>
</evidence>
<sequence>MKLNAKTAILSPKVLLVPYEPQHVPTYHAWMEDEELRKATASERLTLEEEYDMQQKWRLDADKLTFIICLAPQRVIPPDGCVLPNQDDATDRMLGDVNLFLYDDESEESEKGRRRMVGEIEIMIAKKEQQGKGIGRAAIALFLHYVLKNREGVVKEQFKSAGTQSGDPLPTLSAFRVKIGQTNTPSINLFESFGFIKQSDQPNYFGEFELVLQVADLEKVGTMVKCYGLDGSREVEYENDPYIALRRICGWF</sequence>
<feature type="domain" description="N-acetyltransferase" evidence="4">
    <location>
        <begin position="14"/>
        <end position="195"/>
    </location>
</feature>
<evidence type="ECO:0000256" key="2">
    <source>
        <dbReference type="ARBA" id="ARBA00022679"/>
    </source>
</evidence>
<accession>A0ABR3GAE0</accession>
<dbReference type="InterPro" id="IPR000182">
    <property type="entry name" value="GNAT_dom"/>
</dbReference>
<dbReference type="Gene3D" id="3.40.630.30">
    <property type="match status" value="1"/>
</dbReference>